<evidence type="ECO:0000256" key="3">
    <source>
        <dbReference type="SAM" id="MobiDB-lite"/>
    </source>
</evidence>
<feature type="compositionally biased region" description="Polar residues" evidence="3">
    <location>
        <begin position="802"/>
        <end position="818"/>
    </location>
</feature>
<dbReference type="Proteomes" id="UP000792457">
    <property type="component" value="Unassembled WGS sequence"/>
</dbReference>
<keyword evidence="1" id="KW-1015">Disulfide bond</keyword>
<dbReference type="GO" id="GO:0004500">
    <property type="term" value="F:dopamine beta-monooxygenase activity"/>
    <property type="evidence" value="ECO:0007669"/>
    <property type="project" value="InterPro"/>
</dbReference>
<dbReference type="GO" id="GO:0005507">
    <property type="term" value="F:copper ion binding"/>
    <property type="evidence" value="ECO:0007669"/>
    <property type="project" value="InterPro"/>
</dbReference>
<comment type="caution">
    <text evidence="7">The sequence shown here is derived from an EMBL/GenBank/DDBJ whole genome shotgun (WGS) entry which is preliminary data.</text>
</comment>
<evidence type="ECO:0000259" key="5">
    <source>
        <dbReference type="Pfam" id="PF03184"/>
    </source>
</evidence>
<dbReference type="PANTHER" id="PTHR10157">
    <property type="entry name" value="DOPAMINE BETA HYDROXYLASE RELATED"/>
    <property type="match status" value="1"/>
</dbReference>
<feature type="region of interest" description="Disordered" evidence="3">
    <location>
        <begin position="787"/>
        <end position="831"/>
    </location>
</feature>
<dbReference type="SUPFAM" id="SSF49742">
    <property type="entry name" value="PHM/PNGase F"/>
    <property type="match status" value="2"/>
</dbReference>
<protein>
    <submittedName>
        <fullName evidence="7">Uncharacterized protein</fullName>
    </submittedName>
</protein>
<dbReference type="InterPro" id="IPR036939">
    <property type="entry name" value="Cu2_ascorb_mOase_N_sf"/>
</dbReference>
<dbReference type="InterPro" id="IPR000945">
    <property type="entry name" value="DBH-like"/>
</dbReference>
<reference evidence="7" key="1">
    <citation type="submission" date="2013-04" db="EMBL/GenBank/DDBJ databases">
        <authorList>
            <person name="Qu J."/>
            <person name="Murali S.C."/>
            <person name="Bandaranaike D."/>
            <person name="Bellair M."/>
            <person name="Blankenburg K."/>
            <person name="Chao H."/>
            <person name="Dinh H."/>
            <person name="Doddapaneni H."/>
            <person name="Downs B."/>
            <person name="Dugan-Rocha S."/>
            <person name="Elkadiri S."/>
            <person name="Gnanaolivu R.D."/>
            <person name="Hernandez B."/>
            <person name="Javaid M."/>
            <person name="Jayaseelan J.C."/>
            <person name="Lee S."/>
            <person name="Li M."/>
            <person name="Ming W."/>
            <person name="Munidasa M."/>
            <person name="Muniz J."/>
            <person name="Nguyen L."/>
            <person name="Ongeri F."/>
            <person name="Osuji N."/>
            <person name="Pu L.-L."/>
            <person name="Puazo M."/>
            <person name="Qu C."/>
            <person name="Quiroz J."/>
            <person name="Raj R."/>
            <person name="Weissenberger G."/>
            <person name="Xin Y."/>
            <person name="Zou X."/>
            <person name="Han Y."/>
            <person name="Richards S."/>
            <person name="Worley K."/>
            <person name="Muzny D."/>
            <person name="Gibbs R."/>
        </authorList>
    </citation>
    <scope>NUCLEOTIDE SEQUENCE</scope>
    <source>
        <strain evidence="7">Sampled in the wild</strain>
    </source>
</reference>
<dbReference type="OrthoDB" id="10003276at2759"/>
<dbReference type="InterPro" id="IPR000323">
    <property type="entry name" value="Cu2_ascorb_mOase_N"/>
</dbReference>
<dbReference type="Pfam" id="PF03712">
    <property type="entry name" value="Cu2_monoox_C"/>
    <property type="match status" value="1"/>
</dbReference>
<dbReference type="Pfam" id="PF03184">
    <property type="entry name" value="DDE_1"/>
    <property type="match status" value="1"/>
</dbReference>
<evidence type="ECO:0000256" key="1">
    <source>
        <dbReference type="ARBA" id="ARBA00023157"/>
    </source>
</evidence>
<feature type="compositionally biased region" description="Basic and acidic residues" evidence="3">
    <location>
        <begin position="222"/>
        <end position="246"/>
    </location>
</feature>
<dbReference type="InterPro" id="IPR024548">
    <property type="entry name" value="Cu2_monoox_C"/>
</dbReference>
<dbReference type="InterPro" id="IPR014784">
    <property type="entry name" value="Cu2_ascorb_mOase-like_C"/>
</dbReference>
<dbReference type="Gene3D" id="2.60.120.310">
    <property type="entry name" value="Copper type II, ascorbate-dependent monooxygenase, N-terminal domain"/>
    <property type="match status" value="1"/>
</dbReference>
<proteinExistence type="predicted"/>
<feature type="domain" description="Copper type II ascorbate-dependent monooxygenase N-terminal" evidence="4">
    <location>
        <begin position="427"/>
        <end position="560"/>
    </location>
</feature>
<reference evidence="7" key="2">
    <citation type="submission" date="2017-10" db="EMBL/GenBank/DDBJ databases">
        <title>Ladona fulva Genome sequencing and assembly.</title>
        <authorList>
            <person name="Murali S."/>
            <person name="Richards S."/>
            <person name="Bandaranaike D."/>
            <person name="Bellair M."/>
            <person name="Blankenburg K."/>
            <person name="Chao H."/>
            <person name="Dinh H."/>
            <person name="Doddapaneni H."/>
            <person name="Dugan-Rocha S."/>
            <person name="Elkadiri S."/>
            <person name="Gnanaolivu R."/>
            <person name="Hernandez B."/>
            <person name="Skinner E."/>
            <person name="Javaid M."/>
            <person name="Lee S."/>
            <person name="Li M."/>
            <person name="Ming W."/>
            <person name="Munidasa M."/>
            <person name="Muniz J."/>
            <person name="Nguyen L."/>
            <person name="Hughes D."/>
            <person name="Osuji N."/>
            <person name="Pu L.-L."/>
            <person name="Puazo M."/>
            <person name="Qu C."/>
            <person name="Quiroz J."/>
            <person name="Raj R."/>
            <person name="Weissenberger G."/>
            <person name="Xin Y."/>
            <person name="Zou X."/>
            <person name="Han Y."/>
            <person name="Worley K."/>
            <person name="Muzny D."/>
            <person name="Gibbs R."/>
        </authorList>
    </citation>
    <scope>NUCLEOTIDE SEQUENCE</scope>
    <source>
        <strain evidence="7">Sampled in the wild</strain>
    </source>
</reference>
<dbReference type="AlphaFoldDB" id="A0A8K0NZP3"/>
<evidence type="ECO:0000259" key="6">
    <source>
        <dbReference type="Pfam" id="PF03712"/>
    </source>
</evidence>
<evidence type="ECO:0000313" key="7">
    <source>
        <dbReference type="EMBL" id="KAG8227662.1"/>
    </source>
</evidence>
<dbReference type="Pfam" id="PF01082">
    <property type="entry name" value="Cu2_monooxygen"/>
    <property type="match status" value="1"/>
</dbReference>
<feature type="domain" description="DDE-1" evidence="5">
    <location>
        <begin position="62"/>
        <end position="160"/>
    </location>
</feature>
<dbReference type="EMBL" id="KZ308333">
    <property type="protein sequence ID" value="KAG8227662.1"/>
    <property type="molecule type" value="Genomic_DNA"/>
</dbReference>
<organism evidence="7 8">
    <name type="scientific">Ladona fulva</name>
    <name type="common">Scarce chaser dragonfly</name>
    <name type="synonym">Libellula fulva</name>
    <dbReference type="NCBI Taxonomy" id="123851"/>
    <lineage>
        <taxon>Eukaryota</taxon>
        <taxon>Metazoa</taxon>
        <taxon>Ecdysozoa</taxon>
        <taxon>Arthropoda</taxon>
        <taxon>Hexapoda</taxon>
        <taxon>Insecta</taxon>
        <taxon>Pterygota</taxon>
        <taxon>Palaeoptera</taxon>
        <taxon>Odonata</taxon>
        <taxon>Epiprocta</taxon>
        <taxon>Anisoptera</taxon>
        <taxon>Libelluloidea</taxon>
        <taxon>Libellulidae</taxon>
        <taxon>Ladona</taxon>
    </lineage>
</organism>
<sequence>MWMKQVSLLSLTSHQRSSILGGKTGGMFVILRTGSSCHCRNVHQCLRKRENRSLIDDAPPGSFPCHNESRWINKESFVVWFKKFIEFSNPSPNKPVLLILDEHESHTKSSELIQLARDKNVILVCSPPHTTHRLQPLDVFFMCPLSTFYEQKVRQWFIGHPGRTVTINQVGKLMNGAFTRAVLMQTAIKGFFNIGICPLDRNIFPDHIKNKNLKQKRKKTPKVKEKTKEPRKESQNKKLPKKQPEKKTCFSYKKITKGNKNATTKQQDYECDDDENEDDEAACIFFNDLYANSKYKEGWIQFFSCCGWANEACSNCEEEDNNFDAIIQNGTIKKDKLENWVLENGQMNSTHLSFIFSRAWKTCDDDEDYPLGLDTAMMNWTIFVQTPKNQVIFGKTSSGTINGSMEIQFWQPEISQEKNKLERYRTWEIRVGQVKVEEENLHWCQLIRTPRLDRKHWMIGESEFLFQFEPKLQNPEYIRRMILYECRPDSDDMSEMEKASNKGGQCYSGDMHKAWNYCRSIVSFIWAPGSEGIIFPEKRGIPIGGKHKEITYFLLQVQYELEPGHSAISDRSGLDVLYTDRKGFTDAGTILVGHRAHPFLVLPPNRTEFVVRGWCTFEKEEIPGGKEMKIFSIMLHTDKAGRKVVLRHFRNGHEMKPIIKDDGFQYGLQQHRKLPRDVPVMAGDTIVLECHYNTMNRETLTHGGLMHNNELCIAQLFTTPPSNLMSCMSRPSRRSFLQALHLRKITGLEEHMNVIHQLIKIKEDPDLEEEIAIPATAPTNISSAITRNHETSGGTLDITHTPELTKSTPSGETSSTVGRTRYTAKPGVTERPERRALNKSPTLGGVVLNAGNKMFDQLLVEEENADSTAPPIMLGQYLQNVPKSLDQDPNMLNENLLMGDYISFHVLNGTNSEIEVFT</sequence>
<gene>
    <name evidence="7" type="ORF">J437_LFUL006972</name>
</gene>
<accession>A0A8K0NZP3</accession>
<dbReference type="PANTHER" id="PTHR10157:SF23">
    <property type="entry name" value="MOXD1 HOMOLOG 1"/>
    <property type="match status" value="1"/>
</dbReference>
<feature type="region of interest" description="Disordered" evidence="3">
    <location>
        <begin position="208"/>
        <end position="246"/>
    </location>
</feature>
<keyword evidence="2" id="KW-0325">Glycoprotein</keyword>
<dbReference type="InterPro" id="IPR004875">
    <property type="entry name" value="DDE_SF_endonuclease_dom"/>
</dbReference>
<evidence type="ECO:0000256" key="2">
    <source>
        <dbReference type="ARBA" id="ARBA00023180"/>
    </source>
</evidence>
<evidence type="ECO:0000259" key="4">
    <source>
        <dbReference type="Pfam" id="PF01082"/>
    </source>
</evidence>
<dbReference type="InterPro" id="IPR008977">
    <property type="entry name" value="PHM/PNGase_F_dom_sf"/>
</dbReference>
<dbReference type="Gene3D" id="2.60.120.230">
    <property type="match status" value="1"/>
</dbReference>
<feature type="domain" description="Copper type II ascorbate-dependent monooxygenase C-terminal" evidence="6">
    <location>
        <begin position="586"/>
        <end position="735"/>
    </location>
</feature>
<evidence type="ECO:0000313" key="8">
    <source>
        <dbReference type="Proteomes" id="UP000792457"/>
    </source>
</evidence>
<name>A0A8K0NZP3_LADFU</name>
<feature type="compositionally biased region" description="Basic residues" evidence="3">
    <location>
        <begin position="210"/>
        <end position="221"/>
    </location>
</feature>
<dbReference type="GO" id="GO:0003676">
    <property type="term" value="F:nucleic acid binding"/>
    <property type="evidence" value="ECO:0007669"/>
    <property type="project" value="InterPro"/>
</dbReference>
<keyword evidence="8" id="KW-1185">Reference proteome</keyword>